<protein>
    <submittedName>
        <fullName evidence="9">Mitochondrial inner membrane protein OXA1, putative</fullName>
    </submittedName>
</protein>
<dbReference type="OrthoDB" id="264532at2759"/>
<keyword evidence="2 5" id="KW-0812">Transmembrane</keyword>
<feature type="transmembrane region" description="Helical" evidence="7">
    <location>
        <begin position="192"/>
        <end position="212"/>
    </location>
</feature>
<dbReference type="GeneID" id="39738040"/>
<feature type="transmembrane region" description="Helical" evidence="7">
    <location>
        <begin position="318"/>
        <end position="339"/>
    </location>
</feature>
<dbReference type="CDD" id="cd20069">
    <property type="entry name" value="5TM_Oxa1-like"/>
    <property type="match status" value="1"/>
</dbReference>
<feature type="transmembrane region" description="Helical" evidence="7">
    <location>
        <begin position="270"/>
        <end position="288"/>
    </location>
</feature>
<organism evidence="9 10">
    <name type="scientific">Plasmodium relictum</name>
    <dbReference type="NCBI Taxonomy" id="85471"/>
    <lineage>
        <taxon>Eukaryota</taxon>
        <taxon>Sar</taxon>
        <taxon>Alveolata</taxon>
        <taxon>Apicomplexa</taxon>
        <taxon>Aconoidasida</taxon>
        <taxon>Haemosporida</taxon>
        <taxon>Plasmodiidae</taxon>
        <taxon>Plasmodium</taxon>
        <taxon>Plasmodium (Haemamoeba)</taxon>
    </lineage>
</organism>
<feature type="transmembrane region" description="Helical" evidence="7">
    <location>
        <begin position="372"/>
        <end position="393"/>
    </location>
</feature>
<dbReference type="Proteomes" id="UP000220158">
    <property type="component" value="Chromosome 13"/>
</dbReference>
<evidence type="ECO:0000256" key="2">
    <source>
        <dbReference type="ARBA" id="ARBA00022692"/>
    </source>
</evidence>
<dbReference type="PANTHER" id="PTHR12428:SF65">
    <property type="entry name" value="CYTOCHROME C OXIDASE ASSEMBLY PROTEIN COX18, MITOCHONDRIAL"/>
    <property type="match status" value="1"/>
</dbReference>
<evidence type="ECO:0000313" key="9">
    <source>
        <dbReference type="EMBL" id="CRH03748.1"/>
    </source>
</evidence>
<dbReference type="PANTHER" id="PTHR12428">
    <property type="entry name" value="OXA1"/>
    <property type="match status" value="1"/>
</dbReference>
<keyword evidence="3 7" id="KW-1133">Transmembrane helix</keyword>
<evidence type="ECO:0000256" key="4">
    <source>
        <dbReference type="ARBA" id="ARBA00023136"/>
    </source>
</evidence>
<proteinExistence type="inferred from homology"/>
<feature type="domain" description="Membrane insertase YidC/Oxa/ALB C-terminal" evidence="8">
    <location>
        <begin position="192"/>
        <end position="406"/>
    </location>
</feature>
<dbReference type="VEuPathDB" id="PlasmoDB:PRELSG_1310700"/>
<evidence type="ECO:0000259" key="8">
    <source>
        <dbReference type="Pfam" id="PF02096"/>
    </source>
</evidence>
<evidence type="ECO:0000256" key="1">
    <source>
        <dbReference type="ARBA" id="ARBA00004141"/>
    </source>
</evidence>
<evidence type="ECO:0000256" key="6">
    <source>
        <dbReference type="SAM" id="Coils"/>
    </source>
</evidence>
<evidence type="ECO:0000256" key="5">
    <source>
        <dbReference type="RuleBase" id="RU003945"/>
    </source>
</evidence>
<accession>A0A1J1HHJ1</accession>
<comment type="subcellular location">
    <subcellularLocation>
        <location evidence="1 5">Membrane</location>
        <topology evidence="1 5">Multi-pass membrane protein</topology>
    </subcellularLocation>
</comment>
<evidence type="ECO:0000256" key="3">
    <source>
        <dbReference type="ARBA" id="ARBA00022989"/>
    </source>
</evidence>
<dbReference type="Pfam" id="PF02096">
    <property type="entry name" value="60KD_IMP"/>
    <property type="match status" value="1"/>
</dbReference>
<keyword evidence="4 7" id="KW-0472">Membrane</keyword>
<dbReference type="AlphaFoldDB" id="A0A1J1HHJ1"/>
<dbReference type="InterPro" id="IPR028055">
    <property type="entry name" value="YidC/Oxa/ALB_C"/>
</dbReference>
<dbReference type="RefSeq" id="XP_028535755.1">
    <property type="nucleotide sequence ID" value="XM_028678628.1"/>
</dbReference>
<evidence type="ECO:0000313" key="10">
    <source>
        <dbReference type="Proteomes" id="UP000220158"/>
    </source>
</evidence>
<name>A0A1J1HHJ1_PLARL</name>
<dbReference type="EMBL" id="LN835308">
    <property type="protein sequence ID" value="CRH03748.1"/>
    <property type="molecule type" value="Genomic_DNA"/>
</dbReference>
<evidence type="ECO:0000256" key="7">
    <source>
        <dbReference type="SAM" id="Phobius"/>
    </source>
</evidence>
<dbReference type="GO" id="GO:0032979">
    <property type="term" value="P:protein insertion into mitochondrial inner membrane from matrix"/>
    <property type="evidence" value="ECO:0007669"/>
    <property type="project" value="TreeGrafter"/>
</dbReference>
<dbReference type="InterPro" id="IPR001708">
    <property type="entry name" value="YidC/ALB3/OXA1/COX18"/>
</dbReference>
<dbReference type="KEGG" id="prel:PRELSG_1310700"/>
<keyword evidence="6" id="KW-0175">Coiled coil</keyword>
<comment type="similarity">
    <text evidence="5">Belongs to the OXA1/ALB3/YidC family.</text>
</comment>
<gene>
    <name evidence="9" type="primary">OXA1</name>
    <name evidence="9" type="ORF">PRELSG_1310700</name>
</gene>
<sequence length="452" mass="53384">MSFAYLQNNFHNGQLKKNSLNIFVSIIFLKRNKHDFIYNKSYNNRICKELKNSNFSSLVFFRNFSLFTNLINNKCPERNDSKITENCFNYVEYLNRNEKKCDENKEETSYESLENENNSINEKNMLNKNSVFSEKILEANGECYATNSYINFIIEKCKNNTRNDVDIYEDTWYVKLIYELLNSTKTIFDCSWMTSIIATTILMRIIILPLTVSAERDRRKQKILNPLIKDLTNKLKINAQEGNVKKALEYKKRIFNIRNTHGISLIPKSIILMTFFQTPLFCVFYFSMKKISSYPDIFKDFTFESPLWLDSLSLPDPYYILPFLSSLLLLSNHELTSLIDKNINNNKQSELHLEESEFQKNIRKATKIGMRLFYISSVFFFKSMPSGLFIYFITNTFFQLFITQICKAKVVERFLDLPPLHSKGFSFDNNDNQISLKKKNIHMDDFLKNKTK</sequence>
<dbReference type="GO" id="GO:0032977">
    <property type="term" value="F:membrane insertase activity"/>
    <property type="evidence" value="ECO:0007669"/>
    <property type="project" value="InterPro"/>
</dbReference>
<reference evidence="9 10" key="1">
    <citation type="submission" date="2015-04" db="EMBL/GenBank/DDBJ databases">
        <authorList>
            <consortium name="Pathogen Informatics"/>
        </authorList>
    </citation>
    <scope>NUCLEOTIDE SEQUENCE [LARGE SCALE GENOMIC DNA]</scope>
    <source>
        <strain evidence="9 10">SGS1</strain>
    </source>
</reference>
<dbReference type="GO" id="GO:0005743">
    <property type="term" value="C:mitochondrial inner membrane"/>
    <property type="evidence" value="ECO:0007669"/>
    <property type="project" value="TreeGrafter"/>
</dbReference>
<keyword evidence="10" id="KW-1185">Reference proteome</keyword>
<feature type="coiled-coil region" evidence="6">
    <location>
        <begin position="96"/>
        <end position="123"/>
    </location>
</feature>